<dbReference type="CDD" id="cd23110">
    <property type="entry name" value="GRP"/>
    <property type="match status" value="1"/>
</dbReference>
<evidence type="ECO:0000256" key="4">
    <source>
        <dbReference type="ARBA" id="ARBA00022597"/>
    </source>
</evidence>
<dbReference type="GO" id="GO:0015144">
    <property type="term" value="F:carbohydrate transmembrane transporter activity"/>
    <property type="evidence" value="ECO:0007669"/>
    <property type="project" value="InterPro"/>
</dbReference>
<proteinExistence type="inferred from homology"/>
<keyword evidence="4 9" id="KW-0762">Sugar transport</keyword>
<comment type="caution">
    <text evidence="9">The sequence shown here is derived from an EMBL/GenBank/DDBJ whole genome shotgun (WGS) entry which is preliminary data.</text>
</comment>
<feature type="transmembrane region" description="Helical" evidence="8">
    <location>
        <begin position="34"/>
        <end position="52"/>
    </location>
</feature>
<dbReference type="RefSeq" id="WP_104688717.1">
    <property type="nucleotide sequence ID" value="NZ_JBKTHY010000002.1"/>
</dbReference>
<keyword evidence="5 8" id="KW-0812">Transmembrane</keyword>
<name>A0A2J6NMC2_9LACO</name>
<keyword evidence="6 8" id="KW-1133">Transmembrane helix</keyword>
<reference evidence="9 10" key="1">
    <citation type="submission" date="2017-09" db="EMBL/GenBank/DDBJ databases">
        <title>Bacterial strain isolated from the female urinary microbiota.</title>
        <authorList>
            <person name="Thomas-White K."/>
            <person name="Kumar N."/>
            <person name="Forster S."/>
            <person name="Putonti C."/>
            <person name="Lawley T."/>
            <person name="Wolfe A.J."/>
        </authorList>
    </citation>
    <scope>NUCLEOTIDE SEQUENCE [LARGE SCALE GENOMIC DNA]</scope>
    <source>
        <strain evidence="9 10">UMB0683</strain>
    </source>
</reference>
<dbReference type="OrthoDB" id="1452595at2"/>
<feature type="transmembrane region" description="Helical" evidence="8">
    <location>
        <begin position="181"/>
        <end position="198"/>
    </location>
</feature>
<evidence type="ECO:0000256" key="5">
    <source>
        <dbReference type="ARBA" id="ARBA00022692"/>
    </source>
</evidence>
<evidence type="ECO:0000256" key="2">
    <source>
        <dbReference type="ARBA" id="ARBA00006117"/>
    </source>
</evidence>
<dbReference type="GO" id="GO:0005886">
    <property type="term" value="C:plasma membrane"/>
    <property type="evidence" value="ECO:0007669"/>
    <property type="project" value="UniProtKB-SubCell"/>
</dbReference>
<evidence type="ECO:0000256" key="3">
    <source>
        <dbReference type="ARBA" id="ARBA00022448"/>
    </source>
</evidence>
<evidence type="ECO:0000256" key="6">
    <source>
        <dbReference type="ARBA" id="ARBA00022989"/>
    </source>
</evidence>
<gene>
    <name evidence="9" type="ORF">CK797_05305</name>
</gene>
<dbReference type="PANTHER" id="PTHR16119:SF17">
    <property type="entry name" value="TRANSMEMBRANE PROTEIN 144"/>
    <property type="match status" value="1"/>
</dbReference>
<feature type="transmembrane region" description="Helical" evidence="8">
    <location>
        <begin position="268"/>
        <end position="286"/>
    </location>
</feature>
<sequence>MSITDILIALVPAFGLGFQVISMQLIGGKYTNKVMGMALTTLLVGIVVFFIRPPHITPGLLIGSALCGIGFSVGIILQIKSFDLVGVTMTMPISVGEQLVGTALVGAICFHEWTTATQWMLGIGALALIIGGIAMTAYHEKGGGAGTNVKKGMIYLLISSLGFIAYASFPTAFHLDGWEMIPPQAVAIFITIFIMVAFQKGNDMWKIKTWENMITGVCFAFGNLGIIFSNAINGVAVGYTFSQLNVIISTLGGFLILHEVKTKKETTFTMIGLALVVIGAIMIGITKQ</sequence>
<feature type="transmembrane region" description="Helical" evidence="8">
    <location>
        <begin position="119"/>
        <end position="140"/>
    </location>
</feature>
<evidence type="ECO:0000256" key="7">
    <source>
        <dbReference type="ARBA" id="ARBA00023136"/>
    </source>
</evidence>
<feature type="transmembrane region" description="Helical" evidence="8">
    <location>
        <begin position="91"/>
        <end position="113"/>
    </location>
</feature>
<keyword evidence="3" id="KW-0813">Transport</keyword>
<dbReference type="EMBL" id="PNFV01000005">
    <property type="protein sequence ID" value="PMB82468.1"/>
    <property type="molecule type" value="Genomic_DNA"/>
</dbReference>
<keyword evidence="7 8" id="KW-0472">Membrane</keyword>
<feature type="transmembrane region" description="Helical" evidence="8">
    <location>
        <begin position="210"/>
        <end position="232"/>
    </location>
</feature>
<dbReference type="AlphaFoldDB" id="A0A2J6NMC2"/>
<comment type="subcellular location">
    <subcellularLocation>
        <location evidence="1">Cell membrane</location>
        <topology evidence="1">Multi-pass membrane protein</topology>
    </subcellularLocation>
</comment>
<evidence type="ECO:0000256" key="1">
    <source>
        <dbReference type="ARBA" id="ARBA00004651"/>
    </source>
</evidence>
<accession>A0A2J6NMC2</accession>
<evidence type="ECO:0000313" key="9">
    <source>
        <dbReference type="EMBL" id="PMB82468.1"/>
    </source>
</evidence>
<feature type="transmembrane region" description="Helical" evidence="8">
    <location>
        <begin position="152"/>
        <end position="169"/>
    </location>
</feature>
<dbReference type="InterPro" id="IPR010651">
    <property type="entry name" value="Sugar_transport"/>
</dbReference>
<feature type="transmembrane region" description="Helical" evidence="8">
    <location>
        <begin position="58"/>
        <end position="79"/>
    </location>
</feature>
<evidence type="ECO:0000313" key="10">
    <source>
        <dbReference type="Proteomes" id="UP000239920"/>
    </source>
</evidence>
<dbReference type="InterPro" id="IPR037185">
    <property type="entry name" value="EmrE-like"/>
</dbReference>
<dbReference type="Pfam" id="PF06800">
    <property type="entry name" value="Sugar_transport"/>
    <property type="match status" value="1"/>
</dbReference>
<dbReference type="Proteomes" id="UP000239920">
    <property type="component" value="Unassembled WGS sequence"/>
</dbReference>
<organism evidence="9 10">
    <name type="scientific">Limosilactobacillus pontis</name>
    <dbReference type="NCBI Taxonomy" id="35787"/>
    <lineage>
        <taxon>Bacteria</taxon>
        <taxon>Bacillati</taxon>
        <taxon>Bacillota</taxon>
        <taxon>Bacilli</taxon>
        <taxon>Lactobacillales</taxon>
        <taxon>Lactobacillaceae</taxon>
        <taxon>Limosilactobacillus</taxon>
    </lineage>
</organism>
<dbReference type="SUPFAM" id="SSF103481">
    <property type="entry name" value="Multidrug resistance efflux transporter EmrE"/>
    <property type="match status" value="2"/>
</dbReference>
<evidence type="ECO:0000256" key="8">
    <source>
        <dbReference type="SAM" id="Phobius"/>
    </source>
</evidence>
<feature type="transmembrane region" description="Helical" evidence="8">
    <location>
        <begin position="6"/>
        <end position="27"/>
    </location>
</feature>
<dbReference type="PANTHER" id="PTHR16119">
    <property type="entry name" value="TRANSMEMBRANE PROTEIN 144"/>
    <property type="match status" value="1"/>
</dbReference>
<protein>
    <submittedName>
        <fullName evidence="9">Glucose transporter GlcU</fullName>
    </submittedName>
</protein>
<comment type="similarity">
    <text evidence="2">Belongs to the GRP transporter (TC 2.A.7.5) family.</text>
</comment>